<dbReference type="InterPro" id="IPR029032">
    <property type="entry name" value="AhpD-like"/>
</dbReference>
<dbReference type="InterPro" id="IPR003779">
    <property type="entry name" value="CMD-like"/>
</dbReference>
<dbReference type="GO" id="GO:0051920">
    <property type="term" value="F:peroxiredoxin activity"/>
    <property type="evidence" value="ECO:0007669"/>
    <property type="project" value="InterPro"/>
</dbReference>
<protein>
    <submittedName>
        <fullName evidence="3">Carboxymuconolactone decarboxylase</fullName>
    </submittedName>
</protein>
<proteinExistence type="predicted"/>
<evidence type="ECO:0000256" key="1">
    <source>
        <dbReference type="SAM" id="SignalP"/>
    </source>
</evidence>
<dbReference type="PANTHER" id="PTHR33570:SF2">
    <property type="entry name" value="CARBOXYMUCONOLACTONE DECARBOXYLASE-LIKE DOMAIN-CONTAINING PROTEIN"/>
    <property type="match status" value="1"/>
</dbReference>
<dbReference type="InterPro" id="IPR052512">
    <property type="entry name" value="4CMD/NDH-1_regulator"/>
</dbReference>
<comment type="caution">
    <text evidence="3">The sequence shown here is derived from an EMBL/GenBank/DDBJ whole genome shotgun (WGS) entry which is preliminary data.</text>
</comment>
<evidence type="ECO:0000313" key="3">
    <source>
        <dbReference type="EMBL" id="OZI55665.1"/>
    </source>
</evidence>
<feature type="domain" description="Carboxymuconolactone decarboxylase-like" evidence="2">
    <location>
        <begin position="159"/>
        <end position="241"/>
    </location>
</feature>
<evidence type="ECO:0000313" key="4">
    <source>
        <dbReference type="Proteomes" id="UP000216913"/>
    </source>
</evidence>
<dbReference type="Gene3D" id="1.20.1290.10">
    <property type="entry name" value="AhpD-like"/>
    <property type="match status" value="1"/>
</dbReference>
<keyword evidence="1" id="KW-0732">Signal</keyword>
<feature type="chain" id="PRO_5012492423" evidence="1">
    <location>
        <begin position="20"/>
        <end position="247"/>
    </location>
</feature>
<dbReference type="Pfam" id="PF02627">
    <property type="entry name" value="CMD"/>
    <property type="match status" value="1"/>
</dbReference>
<keyword evidence="4" id="KW-1185">Reference proteome</keyword>
<organism evidence="3 4">
    <name type="scientific">Bordetella genomosp. 5</name>
    <dbReference type="NCBI Taxonomy" id="1395608"/>
    <lineage>
        <taxon>Bacteria</taxon>
        <taxon>Pseudomonadati</taxon>
        <taxon>Pseudomonadota</taxon>
        <taxon>Betaproteobacteria</taxon>
        <taxon>Burkholderiales</taxon>
        <taxon>Alcaligenaceae</taxon>
        <taxon>Bordetella</taxon>
    </lineage>
</organism>
<name>A0A261U204_9BORD</name>
<dbReference type="Proteomes" id="UP000216913">
    <property type="component" value="Unassembled WGS sequence"/>
</dbReference>
<gene>
    <name evidence="3" type="ORF">CAL25_02290</name>
</gene>
<dbReference type="EMBL" id="NEVP01000001">
    <property type="protein sequence ID" value="OZI55665.1"/>
    <property type="molecule type" value="Genomic_DNA"/>
</dbReference>
<evidence type="ECO:0000259" key="2">
    <source>
        <dbReference type="Pfam" id="PF02627"/>
    </source>
</evidence>
<sequence length="247" mass="25338">MFASFVMAAGMTAACAESAAPKAASAGANGGSTAASADSATRLSAAQLAIAPIGATAAVGDIAGLERALERGLDAGLSISQTREILVQVYAYAGFPRSLNALNTLMKVLQARKQRGITDTEGTPPTALPADADLTAMGTETQTRLSGAPVKGPLFEFAPAIDHYLKAHLFGAIFARDNLDWRARELATVGMLSGMTGVEPQLQAHIRISLNAGLTAAQLRQLPAALREQGAAQAATRLEAALAQGAR</sequence>
<dbReference type="AlphaFoldDB" id="A0A261U204"/>
<dbReference type="SUPFAM" id="SSF69118">
    <property type="entry name" value="AhpD-like"/>
    <property type="match status" value="1"/>
</dbReference>
<dbReference type="OrthoDB" id="9801400at2"/>
<dbReference type="PANTHER" id="PTHR33570">
    <property type="entry name" value="4-CARBOXYMUCONOLACTONE DECARBOXYLASE FAMILY PROTEIN"/>
    <property type="match status" value="1"/>
</dbReference>
<reference evidence="3 4" key="1">
    <citation type="submission" date="2017-05" db="EMBL/GenBank/DDBJ databases">
        <title>Complete and WGS of Bordetella genogroups.</title>
        <authorList>
            <person name="Spilker T."/>
            <person name="LiPuma J."/>
        </authorList>
    </citation>
    <scope>NUCLEOTIDE SEQUENCE [LARGE SCALE GENOMIC DNA]</scope>
    <source>
        <strain evidence="3 4">AU10456</strain>
    </source>
</reference>
<feature type="signal peptide" evidence="1">
    <location>
        <begin position="1"/>
        <end position="19"/>
    </location>
</feature>
<accession>A0A261U204</accession>